<feature type="transmembrane region" description="Helical" evidence="7">
    <location>
        <begin position="191"/>
        <end position="212"/>
    </location>
</feature>
<dbReference type="SUPFAM" id="SSF52172">
    <property type="entry name" value="CheY-like"/>
    <property type="match status" value="2"/>
</dbReference>
<accession>A0A7X5RLI4</accession>
<dbReference type="GO" id="GO:0009927">
    <property type="term" value="F:histidine phosphotransfer kinase activity"/>
    <property type="evidence" value="ECO:0007669"/>
    <property type="project" value="TreeGrafter"/>
</dbReference>
<dbReference type="SUPFAM" id="SSF55874">
    <property type="entry name" value="ATPase domain of HSP90 chaperone/DNA topoisomerase II/histidine kinase"/>
    <property type="match status" value="1"/>
</dbReference>
<dbReference type="PROSITE" id="PS50109">
    <property type="entry name" value="HIS_KIN"/>
    <property type="match status" value="1"/>
</dbReference>
<dbReference type="SMART" id="SM00448">
    <property type="entry name" value="REC"/>
    <property type="match status" value="2"/>
</dbReference>
<dbReference type="GO" id="GO:0000155">
    <property type="term" value="F:phosphorelay sensor kinase activity"/>
    <property type="evidence" value="ECO:0007669"/>
    <property type="project" value="InterPro"/>
</dbReference>
<keyword evidence="4" id="KW-0808">Transferase</keyword>
<dbReference type="GO" id="GO:0005886">
    <property type="term" value="C:plasma membrane"/>
    <property type="evidence" value="ECO:0007669"/>
    <property type="project" value="TreeGrafter"/>
</dbReference>
<feature type="modified residue" description="4-aspartylphosphate" evidence="6">
    <location>
        <position position="667"/>
    </location>
</feature>
<feature type="modified residue" description="4-aspartylphosphate" evidence="6">
    <location>
        <position position="537"/>
    </location>
</feature>
<evidence type="ECO:0000256" key="1">
    <source>
        <dbReference type="ARBA" id="ARBA00000085"/>
    </source>
</evidence>
<dbReference type="Gene3D" id="1.10.287.130">
    <property type="match status" value="1"/>
</dbReference>
<sequence length="738" mass="82044">MRENTPQGMSARRHSLIVLVLLSITLCAFSYVYFILHKQEKMHASLTSVNGIENSLYNIERQIDNYYHSLDDDAASVLQRHLLSLTTEADYYLSDYLNFTSDSTANSAAVKFSRSNISQQEFPSYRDSLSTKDTNAQLVGLLNLLRTLVHAPSADVKRLLMDELPLSTIITQLQVQEQTLLKREHAAKGHLQTALGLTLIIVCIGIISYWLLATSRIFKSTSANKAGGLAAAYSQTNEEVYTDLDSGKKKFLSLMSHEFRAPISAIITALELMPNMPEAQQGKLIQQAELSCYRLLNLTNNLLDILSGDASDTIAHNDIDLISLLDECISPISVQVKNNQVEFGMHCSHSVPQYIEGDAVLISNVLKNVLDNAVKFTDNGLIDISITTQVKDKKVYLVVKVVDSGVGMDEKAKKQIFNRFYRGDHPHNQRYPGAGIGLAVVKKSLERLGGTIEVNSEPGLGSEFTVHIPISPISAASEPKNQVSGARFAIVDDLEISRLHIQNIISNEGYTSRCFASGSDLLQLRDELLQFTAIFIDLYMPGMNGVELVRTLNAMYGERTPPIIVLSATPDIANIIAGSEVEVWQSFVKPIDRNRIIDTLRHLVHPREFSGESVTKARILVVEDEPINAELVENMMQCMGHIPTTVNSGEEAIIAAKESRFDAVLLDINLRDMSGLEVARILKEQWPDLPIIALTANAHRRDKEESAKAGIRYHLVKPVTFQELKNTLRLSLFHPRGR</sequence>
<feature type="domain" description="Response regulatory" evidence="9">
    <location>
        <begin position="487"/>
        <end position="604"/>
    </location>
</feature>
<keyword evidence="11" id="KW-1185">Reference proteome</keyword>
<dbReference type="Gene3D" id="3.40.50.2300">
    <property type="match status" value="2"/>
</dbReference>
<dbReference type="Pfam" id="PF02518">
    <property type="entry name" value="HATPase_c"/>
    <property type="match status" value="1"/>
</dbReference>
<evidence type="ECO:0000256" key="2">
    <source>
        <dbReference type="ARBA" id="ARBA00012438"/>
    </source>
</evidence>
<evidence type="ECO:0000256" key="5">
    <source>
        <dbReference type="ARBA" id="ARBA00022777"/>
    </source>
</evidence>
<dbReference type="InterPro" id="IPR005467">
    <property type="entry name" value="His_kinase_dom"/>
</dbReference>
<dbReference type="CDD" id="cd00156">
    <property type="entry name" value="REC"/>
    <property type="match status" value="1"/>
</dbReference>
<evidence type="ECO:0000313" key="11">
    <source>
        <dbReference type="Proteomes" id="UP000470213"/>
    </source>
</evidence>
<organism evidence="10 11">
    <name type="scientific">Alteromonas profundi</name>
    <dbReference type="NCBI Taxonomy" id="2696062"/>
    <lineage>
        <taxon>Bacteria</taxon>
        <taxon>Pseudomonadati</taxon>
        <taxon>Pseudomonadota</taxon>
        <taxon>Gammaproteobacteria</taxon>
        <taxon>Alteromonadales</taxon>
        <taxon>Alteromonadaceae</taxon>
        <taxon>Alteromonas/Salinimonas group</taxon>
        <taxon>Alteromonas</taxon>
    </lineage>
</organism>
<dbReference type="SMART" id="SM00388">
    <property type="entry name" value="HisKA"/>
    <property type="match status" value="1"/>
</dbReference>
<dbReference type="EC" id="2.7.13.3" evidence="2"/>
<dbReference type="EMBL" id="JAAAWN010000011">
    <property type="protein sequence ID" value="NDV91485.1"/>
    <property type="molecule type" value="Genomic_DNA"/>
</dbReference>
<dbReference type="Pfam" id="PF00512">
    <property type="entry name" value="HisKA"/>
    <property type="match status" value="1"/>
</dbReference>
<name>A0A7X5RLI4_9ALTE</name>
<dbReference type="PRINTS" id="PR00344">
    <property type="entry name" value="BCTRLSENSOR"/>
</dbReference>
<dbReference type="InterPro" id="IPR001789">
    <property type="entry name" value="Sig_transdc_resp-reg_receiver"/>
</dbReference>
<dbReference type="SMART" id="SM00387">
    <property type="entry name" value="HATPase_c"/>
    <property type="match status" value="1"/>
</dbReference>
<evidence type="ECO:0000259" key="8">
    <source>
        <dbReference type="PROSITE" id="PS50109"/>
    </source>
</evidence>
<dbReference type="InterPro" id="IPR004358">
    <property type="entry name" value="Sig_transdc_His_kin-like_C"/>
</dbReference>
<proteinExistence type="predicted"/>
<comment type="catalytic activity">
    <reaction evidence="1">
        <text>ATP + protein L-histidine = ADP + protein N-phospho-L-histidine.</text>
        <dbReference type="EC" id="2.7.13.3"/>
    </reaction>
</comment>
<dbReference type="AlphaFoldDB" id="A0A7X5RLI4"/>
<evidence type="ECO:0000256" key="6">
    <source>
        <dbReference type="PROSITE-ProRule" id="PRU00169"/>
    </source>
</evidence>
<evidence type="ECO:0000256" key="4">
    <source>
        <dbReference type="ARBA" id="ARBA00022679"/>
    </source>
</evidence>
<evidence type="ECO:0000313" key="10">
    <source>
        <dbReference type="EMBL" id="NDV91485.1"/>
    </source>
</evidence>
<dbReference type="InterPro" id="IPR003594">
    <property type="entry name" value="HATPase_dom"/>
</dbReference>
<dbReference type="PANTHER" id="PTHR43047">
    <property type="entry name" value="TWO-COMPONENT HISTIDINE PROTEIN KINASE"/>
    <property type="match status" value="1"/>
</dbReference>
<dbReference type="InterPro" id="IPR003661">
    <property type="entry name" value="HisK_dim/P_dom"/>
</dbReference>
<keyword evidence="7" id="KW-1133">Transmembrane helix</keyword>
<keyword evidence="3 6" id="KW-0597">Phosphoprotein</keyword>
<dbReference type="CDD" id="cd00082">
    <property type="entry name" value="HisKA"/>
    <property type="match status" value="1"/>
</dbReference>
<feature type="domain" description="Response regulatory" evidence="9">
    <location>
        <begin position="618"/>
        <end position="732"/>
    </location>
</feature>
<evidence type="ECO:0000256" key="7">
    <source>
        <dbReference type="SAM" id="Phobius"/>
    </source>
</evidence>
<dbReference type="InterPro" id="IPR036097">
    <property type="entry name" value="HisK_dim/P_sf"/>
</dbReference>
<feature type="domain" description="Histidine kinase" evidence="8">
    <location>
        <begin position="254"/>
        <end position="472"/>
    </location>
</feature>
<protein>
    <recommendedName>
        <fullName evidence="2">histidine kinase</fullName>
        <ecNumber evidence="2">2.7.13.3</ecNumber>
    </recommendedName>
</protein>
<dbReference type="Proteomes" id="UP000470213">
    <property type="component" value="Unassembled WGS sequence"/>
</dbReference>
<dbReference type="PANTHER" id="PTHR43047:SF72">
    <property type="entry name" value="OSMOSENSING HISTIDINE PROTEIN KINASE SLN1"/>
    <property type="match status" value="1"/>
</dbReference>
<dbReference type="RefSeq" id="WP_163085241.1">
    <property type="nucleotide sequence ID" value="NZ_JAAAWN010000011.1"/>
</dbReference>
<dbReference type="Pfam" id="PF00072">
    <property type="entry name" value="Response_reg"/>
    <property type="match status" value="2"/>
</dbReference>
<comment type="caution">
    <text evidence="10">The sequence shown here is derived from an EMBL/GenBank/DDBJ whole genome shotgun (WGS) entry which is preliminary data.</text>
</comment>
<dbReference type="CDD" id="cd17546">
    <property type="entry name" value="REC_hyHK_CKI1_RcsC-like"/>
    <property type="match status" value="1"/>
</dbReference>
<evidence type="ECO:0000256" key="3">
    <source>
        <dbReference type="ARBA" id="ARBA00022553"/>
    </source>
</evidence>
<keyword evidence="7" id="KW-0472">Membrane</keyword>
<dbReference type="Gene3D" id="3.30.565.10">
    <property type="entry name" value="Histidine kinase-like ATPase, C-terminal domain"/>
    <property type="match status" value="1"/>
</dbReference>
<dbReference type="InterPro" id="IPR036890">
    <property type="entry name" value="HATPase_C_sf"/>
</dbReference>
<dbReference type="InterPro" id="IPR011006">
    <property type="entry name" value="CheY-like_superfamily"/>
</dbReference>
<keyword evidence="7" id="KW-0812">Transmembrane</keyword>
<keyword evidence="5" id="KW-0418">Kinase</keyword>
<reference evidence="10 11" key="1">
    <citation type="submission" date="2020-01" db="EMBL/GenBank/DDBJ databases">
        <authorList>
            <person name="Chen J."/>
            <person name="Zhu S."/>
            <person name="Yang J."/>
        </authorList>
    </citation>
    <scope>NUCLEOTIDE SEQUENCE [LARGE SCALE GENOMIC DNA]</scope>
    <source>
        <strain evidence="10 11">345S023</strain>
    </source>
</reference>
<feature type="transmembrane region" description="Helical" evidence="7">
    <location>
        <begin position="16"/>
        <end position="36"/>
    </location>
</feature>
<dbReference type="PROSITE" id="PS50110">
    <property type="entry name" value="RESPONSE_REGULATORY"/>
    <property type="match status" value="2"/>
</dbReference>
<dbReference type="SUPFAM" id="SSF47384">
    <property type="entry name" value="Homodimeric domain of signal transducing histidine kinase"/>
    <property type="match status" value="1"/>
</dbReference>
<gene>
    <name evidence="10" type="ORF">GTH32_09855</name>
</gene>
<evidence type="ECO:0000259" key="9">
    <source>
        <dbReference type="PROSITE" id="PS50110"/>
    </source>
</evidence>